<keyword evidence="4 10" id="KW-0479">Metal-binding</keyword>
<evidence type="ECO:0000256" key="7">
    <source>
        <dbReference type="ARBA" id="ARBA00023128"/>
    </source>
</evidence>
<dbReference type="GO" id="GO:0004408">
    <property type="term" value="F:holocytochrome-c synthase activity"/>
    <property type="evidence" value="ECO:0007669"/>
    <property type="project" value="UniProtKB-EC"/>
</dbReference>
<evidence type="ECO:0000256" key="5">
    <source>
        <dbReference type="ARBA" id="ARBA00022792"/>
    </source>
</evidence>
<evidence type="ECO:0000256" key="6">
    <source>
        <dbReference type="ARBA" id="ARBA00023004"/>
    </source>
</evidence>
<proteinExistence type="inferred from homology"/>
<feature type="compositionally biased region" description="Polar residues" evidence="11">
    <location>
        <begin position="1"/>
        <end position="27"/>
    </location>
</feature>
<name>A0AAD2CYP2_9STRA</name>
<evidence type="ECO:0000256" key="3">
    <source>
        <dbReference type="ARBA" id="ARBA00022617"/>
    </source>
</evidence>
<reference evidence="12" key="1">
    <citation type="submission" date="2023-08" db="EMBL/GenBank/DDBJ databases">
        <authorList>
            <person name="Audoor S."/>
            <person name="Bilcke G."/>
        </authorList>
    </citation>
    <scope>NUCLEOTIDE SEQUENCE</scope>
</reference>
<evidence type="ECO:0000256" key="9">
    <source>
        <dbReference type="ARBA" id="ARBA00023239"/>
    </source>
</evidence>
<dbReference type="EMBL" id="CAKOGP040001112">
    <property type="protein sequence ID" value="CAJ1942440.1"/>
    <property type="molecule type" value="Genomic_DNA"/>
</dbReference>
<keyword evidence="3 10" id="KW-0349">Heme</keyword>
<evidence type="ECO:0000256" key="11">
    <source>
        <dbReference type="SAM" id="MobiDB-lite"/>
    </source>
</evidence>
<protein>
    <recommendedName>
        <fullName evidence="10">Holocytochrome c-type synthase</fullName>
        <ecNumber evidence="10">4.4.1.17</ecNumber>
    </recommendedName>
</protein>
<dbReference type="InterPro" id="IPR000511">
    <property type="entry name" value="Holocyt_c/c1_synthase"/>
</dbReference>
<evidence type="ECO:0000256" key="8">
    <source>
        <dbReference type="ARBA" id="ARBA00023136"/>
    </source>
</evidence>
<keyword evidence="8 10" id="KW-0472">Membrane</keyword>
<keyword evidence="5 10" id="KW-0999">Mitochondrion inner membrane</keyword>
<keyword evidence="7 10" id="KW-0496">Mitochondrion</keyword>
<organism evidence="12 13">
    <name type="scientific">Cylindrotheca closterium</name>
    <dbReference type="NCBI Taxonomy" id="2856"/>
    <lineage>
        <taxon>Eukaryota</taxon>
        <taxon>Sar</taxon>
        <taxon>Stramenopiles</taxon>
        <taxon>Ochrophyta</taxon>
        <taxon>Bacillariophyta</taxon>
        <taxon>Bacillariophyceae</taxon>
        <taxon>Bacillariophycidae</taxon>
        <taxon>Bacillariales</taxon>
        <taxon>Bacillariaceae</taxon>
        <taxon>Cylindrotheca</taxon>
    </lineage>
</organism>
<sequence length="481" mass="53703">MGGSQSKDLQTPQVMPSVEATSSATILQQAEQQEAEKAPESKCPMHKSDGSYSFDWRQMFKAAEAHGPSGRKPLSKEQQDAAKKPKSNDAAGGCPVVHDTNQKQDESSGCPVHPKYNVYSQPIDKTNQMPKGVKTQLPTAMQREELSTSRVSSTIPKGGGDDGSTRETWTYPSPQQFYNALARKGKLGDDTAEEDMESVVALHNNMNEKTWAQVVEWEKQTYGPNKPKLLKFAGRPTDLSPKAMVKHYLLNHPLPFDRHDWTVLRDNGETVRYVIDYYYDETRGQNMENEKLPELHDRDASPTLLIDVRPALDGPEQLLARAVKMPYKIWSAETTFTPMPLKGTAQMSTQVEESKNVWKMIQDSVKESPVDESQSLENMVMSESDAKKIAINFSNALKSCRSVQKKVDSCQTEDECMKASMDLTMCLGPKFCPVQHASLVKTLKGDDELKIEAALTTLSECVAFQGAKRHIAQQQHPSIFK</sequence>
<dbReference type="PROSITE" id="PS00822">
    <property type="entry name" value="CYTO_HEME_LYASE_2"/>
    <property type="match status" value="1"/>
</dbReference>
<evidence type="ECO:0000256" key="2">
    <source>
        <dbReference type="ARBA" id="ARBA00007255"/>
    </source>
</evidence>
<comment type="similarity">
    <text evidence="2 10">Belongs to the cytochrome c-type heme lyase family.</text>
</comment>
<evidence type="ECO:0000256" key="1">
    <source>
        <dbReference type="ARBA" id="ARBA00004273"/>
    </source>
</evidence>
<dbReference type="GO" id="GO:0005743">
    <property type="term" value="C:mitochondrial inner membrane"/>
    <property type="evidence" value="ECO:0007669"/>
    <property type="project" value="UniProtKB-SubCell"/>
</dbReference>
<evidence type="ECO:0000313" key="12">
    <source>
        <dbReference type="EMBL" id="CAJ1942440.1"/>
    </source>
</evidence>
<dbReference type="PANTHER" id="PTHR12743">
    <property type="entry name" value="CYTOCHROME C1 HEME LYASE"/>
    <property type="match status" value="1"/>
</dbReference>
<evidence type="ECO:0000313" key="13">
    <source>
        <dbReference type="Proteomes" id="UP001295423"/>
    </source>
</evidence>
<accession>A0AAD2CYP2</accession>
<comment type="subcellular location">
    <subcellularLocation>
        <location evidence="1 10">Mitochondrion inner membrane</location>
    </subcellularLocation>
</comment>
<feature type="compositionally biased region" description="Basic and acidic residues" evidence="11">
    <location>
        <begin position="74"/>
        <end position="87"/>
    </location>
</feature>
<dbReference type="AlphaFoldDB" id="A0AAD2CYP2"/>
<comment type="function">
    <text evidence="10">Lyase that catalyzes the covalent linking of the heme group to the cytochrome C apoprotein to produce the mature functional cytochrome.</text>
</comment>
<feature type="region of interest" description="Disordered" evidence="11">
    <location>
        <begin position="1"/>
        <end position="115"/>
    </location>
</feature>
<comment type="catalytic activity">
    <reaction evidence="10">
        <text>holo-[cytochrome c] = apo-[cytochrome c] + heme b</text>
        <dbReference type="Rhea" id="RHEA:22648"/>
        <dbReference type="Rhea" id="RHEA-COMP:10725"/>
        <dbReference type="Rhea" id="RHEA-COMP:10726"/>
        <dbReference type="ChEBI" id="CHEBI:29950"/>
        <dbReference type="ChEBI" id="CHEBI:60344"/>
        <dbReference type="ChEBI" id="CHEBI:83739"/>
        <dbReference type="EC" id="4.4.1.17"/>
    </reaction>
</comment>
<dbReference type="EC" id="4.4.1.17" evidence="10"/>
<feature type="region of interest" description="Disordered" evidence="11">
    <location>
        <begin position="141"/>
        <end position="171"/>
    </location>
</feature>
<dbReference type="PANTHER" id="PTHR12743:SF8">
    <property type="entry name" value="PROTEIN HRI1"/>
    <property type="match status" value="1"/>
</dbReference>
<comment type="caution">
    <text evidence="12">The sequence shown here is derived from an EMBL/GenBank/DDBJ whole genome shotgun (WGS) entry which is preliminary data.</text>
</comment>
<dbReference type="GO" id="GO:0046872">
    <property type="term" value="F:metal ion binding"/>
    <property type="evidence" value="ECO:0007669"/>
    <property type="project" value="UniProtKB-KW"/>
</dbReference>
<gene>
    <name evidence="12" type="ORF">CYCCA115_LOCUS7948</name>
</gene>
<keyword evidence="6 10" id="KW-0408">Iron</keyword>
<evidence type="ECO:0000256" key="4">
    <source>
        <dbReference type="ARBA" id="ARBA00022723"/>
    </source>
</evidence>
<keyword evidence="13" id="KW-1185">Reference proteome</keyword>
<keyword evidence="9 10" id="KW-0456">Lyase</keyword>
<evidence type="ECO:0000256" key="10">
    <source>
        <dbReference type="RuleBase" id="RU363130"/>
    </source>
</evidence>
<dbReference type="Pfam" id="PF01265">
    <property type="entry name" value="Cyto_heme_lyase"/>
    <property type="match status" value="2"/>
</dbReference>
<dbReference type="Proteomes" id="UP001295423">
    <property type="component" value="Unassembled WGS sequence"/>
</dbReference>